<accession>A0A0E1VVM8</accession>
<dbReference type="AlphaFoldDB" id="A0A0E1VVM8"/>
<evidence type="ECO:0000313" key="1">
    <source>
        <dbReference type="EMBL" id="EET04189.1"/>
    </source>
</evidence>
<dbReference type="EMBL" id="CM000833">
    <property type="protein sequence ID" value="EET04189.1"/>
    <property type="molecule type" value="Genomic_DNA"/>
</dbReference>
<proteinExistence type="predicted"/>
<name>A0A0E1VVM8_BURPE</name>
<dbReference type="Proteomes" id="UP000001812">
    <property type="component" value="Chromosome II"/>
</dbReference>
<organism evidence="1">
    <name type="scientific">Burkholderia pseudomallei 1710a</name>
    <dbReference type="NCBI Taxonomy" id="320371"/>
    <lineage>
        <taxon>Bacteria</taxon>
        <taxon>Pseudomonadati</taxon>
        <taxon>Pseudomonadota</taxon>
        <taxon>Betaproteobacteria</taxon>
        <taxon>Burkholderiales</taxon>
        <taxon>Burkholderiaceae</taxon>
        <taxon>Burkholderia</taxon>
        <taxon>pseudomallei group</taxon>
    </lineage>
</organism>
<gene>
    <name evidence="1" type="ORF">BURPS1710A_A0243</name>
</gene>
<reference evidence="1" key="1">
    <citation type="submission" date="2009-05" db="EMBL/GenBank/DDBJ databases">
        <authorList>
            <person name="Harkins D.M."/>
            <person name="DeShazer D."/>
            <person name="Woods D.E."/>
            <person name="Brinkac L.M."/>
            <person name="Brown K.A."/>
            <person name="Hung G.C."/>
            <person name="Tuanyok A."/>
            <person name="Zhang B."/>
            <person name="Nierman W.C."/>
        </authorList>
    </citation>
    <scope>NUCLEOTIDE SEQUENCE [LARGE SCALE GENOMIC DNA]</scope>
    <source>
        <strain evidence="1">1710a</strain>
    </source>
</reference>
<dbReference type="HOGENOM" id="CLU_3165638_0_0_4"/>
<sequence>MRATLSATRAMPPSRFQPAKQKINIFLINVLTNKTQFSHFRPIKQLE</sequence>
<protein>
    <submittedName>
        <fullName evidence="1">Uncharacterized protein</fullName>
    </submittedName>
</protein>